<dbReference type="AlphaFoldDB" id="A0A0G1PX26"/>
<dbReference type="InterPro" id="IPR031730">
    <property type="entry name" value="Carbam_trans_C"/>
</dbReference>
<sequence length="94" mass="10730">MIMVVPVRKNQWKNLGAITHVDGTARPQLIKRETNYMYYDIVKAFGKKTGVYTLLNTSFNLKGDPIVNTPEEAYSTFMRSGIDALVLDNYLIEK</sequence>
<dbReference type="InterPro" id="IPR051338">
    <property type="entry name" value="NodU/CmcH_Carbamoyltrnsfr"/>
</dbReference>
<accession>A0A0G1PX26</accession>
<dbReference type="GO" id="GO:0016740">
    <property type="term" value="F:transferase activity"/>
    <property type="evidence" value="ECO:0007669"/>
    <property type="project" value="UniProtKB-KW"/>
</dbReference>
<keyword evidence="2" id="KW-0808">Transferase</keyword>
<reference evidence="2 3" key="1">
    <citation type="journal article" date="2015" name="Nature">
        <title>rRNA introns, odd ribosomes, and small enigmatic genomes across a large radiation of phyla.</title>
        <authorList>
            <person name="Brown C.T."/>
            <person name="Hug L.A."/>
            <person name="Thomas B.C."/>
            <person name="Sharon I."/>
            <person name="Castelle C.J."/>
            <person name="Singh A."/>
            <person name="Wilkins M.J."/>
            <person name="Williams K.H."/>
            <person name="Banfield J.F."/>
        </authorList>
    </citation>
    <scope>NUCLEOTIDE SEQUENCE [LARGE SCALE GENOMIC DNA]</scope>
</reference>
<organism evidence="2 3">
    <name type="scientific">Candidatus Woesebacteria bacterium GW2011_GWB1_45_5</name>
    <dbReference type="NCBI Taxonomy" id="1618581"/>
    <lineage>
        <taxon>Bacteria</taxon>
        <taxon>Candidatus Woeseibacteriota</taxon>
    </lineage>
</organism>
<evidence type="ECO:0000313" key="2">
    <source>
        <dbReference type="EMBL" id="KKU10003.1"/>
    </source>
</evidence>
<gene>
    <name evidence="2" type="ORF">UX13_C0023G0003</name>
</gene>
<dbReference type="Pfam" id="PF16861">
    <property type="entry name" value="Carbam_trans_C"/>
    <property type="match status" value="1"/>
</dbReference>
<dbReference type="PANTHER" id="PTHR34847:SF1">
    <property type="entry name" value="NODULATION PROTEIN U"/>
    <property type="match status" value="1"/>
</dbReference>
<feature type="domain" description="Carbamoyltransferase C-terminal" evidence="1">
    <location>
        <begin position="1"/>
        <end position="94"/>
    </location>
</feature>
<dbReference type="InterPro" id="IPR038152">
    <property type="entry name" value="Carbam_trans_C_sf"/>
</dbReference>
<dbReference type="PANTHER" id="PTHR34847">
    <property type="entry name" value="NODULATION PROTEIN U"/>
    <property type="match status" value="1"/>
</dbReference>
<evidence type="ECO:0000259" key="1">
    <source>
        <dbReference type="Pfam" id="PF16861"/>
    </source>
</evidence>
<dbReference type="Gene3D" id="3.90.870.20">
    <property type="entry name" value="Carbamoyltransferase, C-terminal domain"/>
    <property type="match status" value="1"/>
</dbReference>
<protein>
    <submittedName>
        <fullName evidence="2">Carbamoyltransferase protein</fullName>
    </submittedName>
</protein>
<dbReference type="Proteomes" id="UP000034329">
    <property type="component" value="Unassembled WGS sequence"/>
</dbReference>
<dbReference type="EMBL" id="LCLA01000023">
    <property type="protein sequence ID" value="KKU10003.1"/>
    <property type="molecule type" value="Genomic_DNA"/>
</dbReference>
<name>A0A0G1PX26_9BACT</name>
<comment type="caution">
    <text evidence="2">The sequence shown here is derived from an EMBL/GenBank/DDBJ whole genome shotgun (WGS) entry which is preliminary data.</text>
</comment>
<evidence type="ECO:0000313" key="3">
    <source>
        <dbReference type="Proteomes" id="UP000034329"/>
    </source>
</evidence>
<dbReference type="PATRIC" id="fig|1618581.3.peg.388"/>
<proteinExistence type="predicted"/>